<proteinExistence type="predicted"/>
<evidence type="ECO:0000313" key="8">
    <source>
        <dbReference type="Proteomes" id="UP000003165"/>
    </source>
</evidence>
<comment type="subcellular location">
    <subcellularLocation>
        <location evidence="1">Membrane</location>
        <topology evidence="1">Multi-pass membrane protein</topology>
    </subcellularLocation>
</comment>
<feature type="transmembrane region" description="Helical" evidence="5">
    <location>
        <begin position="164"/>
        <end position="186"/>
    </location>
</feature>
<reference evidence="7 8" key="1">
    <citation type="submission" date="2009-02" db="EMBL/GenBank/DDBJ databases">
        <title>Sequencing of the draft genome and assembly of Lutiella nitroferrum 2002.</title>
        <authorList>
            <consortium name="US DOE Joint Genome Institute (JGI-PGF)"/>
            <person name="Lucas S."/>
            <person name="Copeland A."/>
            <person name="Lapidus A."/>
            <person name="Glavina del Rio T."/>
            <person name="Tice H."/>
            <person name="Bruce D."/>
            <person name="Goodwin L."/>
            <person name="Pitluck S."/>
            <person name="Larimer F."/>
            <person name="Land M.L."/>
            <person name="Hauser L."/>
            <person name="Coates J.D."/>
        </authorList>
    </citation>
    <scope>NUCLEOTIDE SEQUENCE [LARGE SCALE GENOMIC DNA]</scope>
    <source>
        <strain evidence="7 8">2002</strain>
    </source>
</reference>
<feature type="transmembrane region" description="Helical" evidence="5">
    <location>
        <begin position="37"/>
        <end position="59"/>
    </location>
</feature>
<dbReference type="GO" id="GO:0016020">
    <property type="term" value="C:membrane"/>
    <property type="evidence" value="ECO:0007669"/>
    <property type="project" value="UniProtKB-SubCell"/>
</dbReference>
<feature type="transmembrane region" description="Helical" evidence="5">
    <location>
        <begin position="111"/>
        <end position="139"/>
    </location>
</feature>
<evidence type="ECO:0000313" key="7">
    <source>
        <dbReference type="EMBL" id="EEG07696.1"/>
    </source>
</evidence>
<evidence type="ECO:0000259" key="6">
    <source>
        <dbReference type="Pfam" id="PF07298"/>
    </source>
</evidence>
<dbReference type="EMBL" id="ACIS01000008">
    <property type="protein sequence ID" value="EEG07696.1"/>
    <property type="molecule type" value="Genomic_DNA"/>
</dbReference>
<dbReference type="eggNOG" id="COG4094">
    <property type="taxonomic scope" value="Bacteria"/>
</dbReference>
<accession>B9Z652</accession>
<gene>
    <name evidence="7" type="ORF">FuraDRAFT_3018</name>
</gene>
<dbReference type="AlphaFoldDB" id="B9Z652"/>
<keyword evidence="3 5" id="KW-1133">Transmembrane helix</keyword>
<dbReference type="RefSeq" id="WP_008955038.1">
    <property type="nucleotide sequence ID" value="NZ_ACIS01000008.1"/>
</dbReference>
<evidence type="ECO:0000256" key="2">
    <source>
        <dbReference type="ARBA" id="ARBA00022692"/>
    </source>
</evidence>
<name>B9Z652_9NEIS</name>
<feature type="transmembrane region" description="Helical" evidence="5">
    <location>
        <begin position="71"/>
        <end position="91"/>
    </location>
</feature>
<keyword evidence="8" id="KW-1185">Reference proteome</keyword>
<evidence type="ECO:0000256" key="3">
    <source>
        <dbReference type="ARBA" id="ARBA00022989"/>
    </source>
</evidence>
<sequence precursor="true">MTVLLLGLLIFLGGHSVRIVAEPWREAQIARWGPLVWKGAFTLMALVGLVLVVWGYGLAREQTAVLWAPPLWARHLAALLTAVSFVLFAAAKVPGNHVKAVLGHPMVLGVQLWAVAHLLANGTLAAVVLFGAFLLWSVLDFVSARRRDRVAGTRYLPGRLERDVAAVVAGLVLWGLFAFLLHGWLIGVRPFG</sequence>
<organism evidence="7 8">
    <name type="scientific">Pseudogulbenkiania ferrooxidans 2002</name>
    <dbReference type="NCBI Taxonomy" id="279714"/>
    <lineage>
        <taxon>Bacteria</taxon>
        <taxon>Pseudomonadati</taxon>
        <taxon>Pseudomonadota</taxon>
        <taxon>Betaproteobacteria</taxon>
        <taxon>Neisseriales</taxon>
        <taxon>Chromobacteriaceae</taxon>
        <taxon>Pseudogulbenkiania</taxon>
    </lineage>
</organism>
<dbReference type="Pfam" id="PF07298">
    <property type="entry name" value="NnrU"/>
    <property type="match status" value="1"/>
</dbReference>
<evidence type="ECO:0000256" key="1">
    <source>
        <dbReference type="ARBA" id="ARBA00004141"/>
    </source>
</evidence>
<keyword evidence="2 5" id="KW-0812">Transmembrane</keyword>
<keyword evidence="4 5" id="KW-0472">Membrane</keyword>
<protein>
    <submittedName>
        <fullName evidence="7">NnrUfamily protein</fullName>
    </submittedName>
</protein>
<comment type="caution">
    <text evidence="7">The sequence shown here is derived from an EMBL/GenBank/DDBJ whole genome shotgun (WGS) entry which is preliminary data.</text>
</comment>
<dbReference type="InterPro" id="IPR009915">
    <property type="entry name" value="NnrU_dom"/>
</dbReference>
<evidence type="ECO:0000256" key="5">
    <source>
        <dbReference type="SAM" id="Phobius"/>
    </source>
</evidence>
<evidence type="ECO:0000256" key="4">
    <source>
        <dbReference type="ARBA" id="ARBA00023136"/>
    </source>
</evidence>
<feature type="domain" description="NnrU" evidence="6">
    <location>
        <begin position="3"/>
        <end position="190"/>
    </location>
</feature>
<dbReference type="Proteomes" id="UP000003165">
    <property type="component" value="Unassembled WGS sequence"/>
</dbReference>